<name>A0ACC0WZG4_9ROSI</name>
<accession>A0ACC0WZG4</accession>
<protein>
    <submittedName>
        <fullName evidence="1">Uncharacterized protein</fullName>
    </submittedName>
</protein>
<evidence type="ECO:0000313" key="2">
    <source>
        <dbReference type="Proteomes" id="UP001163603"/>
    </source>
</evidence>
<comment type="caution">
    <text evidence="1">The sequence shown here is derived from an EMBL/GenBank/DDBJ whole genome shotgun (WGS) entry which is preliminary data.</text>
</comment>
<evidence type="ECO:0000313" key="1">
    <source>
        <dbReference type="EMBL" id="KAJ0007433.1"/>
    </source>
</evidence>
<dbReference type="EMBL" id="CM047750">
    <property type="protein sequence ID" value="KAJ0007433.1"/>
    <property type="molecule type" value="Genomic_DNA"/>
</dbReference>
<organism evidence="1 2">
    <name type="scientific">Pistacia integerrima</name>
    <dbReference type="NCBI Taxonomy" id="434235"/>
    <lineage>
        <taxon>Eukaryota</taxon>
        <taxon>Viridiplantae</taxon>
        <taxon>Streptophyta</taxon>
        <taxon>Embryophyta</taxon>
        <taxon>Tracheophyta</taxon>
        <taxon>Spermatophyta</taxon>
        <taxon>Magnoliopsida</taxon>
        <taxon>eudicotyledons</taxon>
        <taxon>Gunneridae</taxon>
        <taxon>Pentapetalae</taxon>
        <taxon>rosids</taxon>
        <taxon>malvids</taxon>
        <taxon>Sapindales</taxon>
        <taxon>Anacardiaceae</taxon>
        <taxon>Pistacia</taxon>
    </lineage>
</organism>
<proteinExistence type="predicted"/>
<gene>
    <name evidence="1" type="ORF">Pint_29764</name>
</gene>
<keyword evidence="2" id="KW-1185">Reference proteome</keyword>
<sequence length="174" mass="20357">MSYLSIKEVAQISILSKRWNQLWISFPIFDFDQTDLLTEDKSIDMPVFEEKRLALHGLLKEFMEFVDASLIQFCELKFCMHKSRLFISILDVEELAPYIEKWIGLAIEKEVKEFDLQFLTDSDTSYTFPPIVFSARSVTIKLVSSKLENISNTIRFNSLKKLSLDRVLINEEMV</sequence>
<dbReference type="Proteomes" id="UP001163603">
    <property type="component" value="Chromosome 15"/>
</dbReference>
<reference evidence="2" key="1">
    <citation type="journal article" date="2023" name="G3 (Bethesda)">
        <title>Genome assembly and association tests identify interacting loci associated with vigor, precocity, and sex in interspecific pistachio rootstocks.</title>
        <authorList>
            <person name="Palmer W."/>
            <person name="Jacygrad E."/>
            <person name="Sagayaradj S."/>
            <person name="Cavanaugh K."/>
            <person name="Han R."/>
            <person name="Bertier L."/>
            <person name="Beede B."/>
            <person name="Kafkas S."/>
            <person name="Golino D."/>
            <person name="Preece J."/>
            <person name="Michelmore R."/>
        </authorList>
    </citation>
    <scope>NUCLEOTIDE SEQUENCE [LARGE SCALE GENOMIC DNA]</scope>
</reference>